<dbReference type="NCBIfam" id="TIGR00250">
    <property type="entry name" value="RNAse_H_YqgF"/>
    <property type="match status" value="1"/>
</dbReference>
<dbReference type="GO" id="GO:0004518">
    <property type="term" value="F:nuclease activity"/>
    <property type="evidence" value="ECO:0007669"/>
    <property type="project" value="UniProtKB-KW"/>
</dbReference>
<keyword evidence="1 5" id="KW-0963">Cytoplasm</keyword>
<evidence type="ECO:0000259" key="6">
    <source>
        <dbReference type="SMART" id="SM00732"/>
    </source>
</evidence>
<dbReference type="InterPro" id="IPR037027">
    <property type="entry name" value="YqgF/RNaseH-like_dom_sf"/>
</dbReference>
<feature type="domain" description="YqgF/RNase H-like" evidence="6">
    <location>
        <begin position="1"/>
        <end position="99"/>
    </location>
</feature>
<dbReference type="InterPro" id="IPR005227">
    <property type="entry name" value="YqgF"/>
</dbReference>
<dbReference type="CDD" id="cd16964">
    <property type="entry name" value="YqgF"/>
    <property type="match status" value="1"/>
</dbReference>
<sequence length="139" mass="15807">MRLMAFDYGTKRIGIAVTDDLQIIATALDTIHPKDIWTFLENYLKTEQVETFVVGKPLRLDGTDSQSAQHVLGFMRKLRKTYPQIPIVEIDERFTSKMASAVIAQSGLKKSKRQDKALVDTISATIILQSYMNSKENLW</sequence>
<keyword evidence="8" id="KW-1185">Reference proteome</keyword>
<dbReference type="SUPFAM" id="SSF53098">
    <property type="entry name" value="Ribonuclease H-like"/>
    <property type="match status" value="1"/>
</dbReference>
<accession>A0A6N8L665</accession>
<dbReference type="OrthoDB" id="9796140at2"/>
<comment type="similarity">
    <text evidence="5">Belongs to the YqgF HJR family.</text>
</comment>
<dbReference type="InterPro" id="IPR012337">
    <property type="entry name" value="RNaseH-like_sf"/>
</dbReference>
<dbReference type="SMART" id="SM00732">
    <property type="entry name" value="YqgFc"/>
    <property type="match status" value="1"/>
</dbReference>
<dbReference type="PANTHER" id="PTHR33317">
    <property type="entry name" value="POLYNUCLEOTIDYL TRANSFERASE, RIBONUCLEASE H-LIKE SUPERFAMILY PROTEIN"/>
    <property type="match status" value="1"/>
</dbReference>
<comment type="subcellular location">
    <subcellularLocation>
        <location evidence="5">Cytoplasm</location>
    </subcellularLocation>
</comment>
<protein>
    <recommendedName>
        <fullName evidence="5">Putative pre-16S rRNA nuclease</fullName>
        <ecNumber evidence="5">3.1.-.-</ecNumber>
    </recommendedName>
</protein>
<dbReference type="HAMAP" id="MF_00651">
    <property type="entry name" value="Nuclease_YqgF"/>
    <property type="match status" value="1"/>
</dbReference>
<evidence type="ECO:0000256" key="3">
    <source>
        <dbReference type="ARBA" id="ARBA00022722"/>
    </source>
</evidence>
<dbReference type="PANTHER" id="PTHR33317:SF4">
    <property type="entry name" value="POLYNUCLEOTIDYL TRANSFERASE, RIBONUCLEASE H-LIKE SUPERFAMILY PROTEIN"/>
    <property type="match status" value="1"/>
</dbReference>
<dbReference type="RefSeq" id="WP_160370383.1">
    <property type="nucleotide sequence ID" value="NZ_WSQA01000014.1"/>
</dbReference>
<keyword evidence="4 5" id="KW-0378">Hydrolase</keyword>
<comment type="caution">
    <text evidence="7">The sequence shown here is derived from an EMBL/GenBank/DDBJ whole genome shotgun (WGS) entry which is preliminary data.</text>
</comment>
<keyword evidence="3 5" id="KW-0540">Nuclease</keyword>
<evidence type="ECO:0000256" key="2">
    <source>
        <dbReference type="ARBA" id="ARBA00022517"/>
    </source>
</evidence>
<dbReference type="GO" id="GO:0000967">
    <property type="term" value="P:rRNA 5'-end processing"/>
    <property type="evidence" value="ECO:0007669"/>
    <property type="project" value="UniProtKB-UniRule"/>
</dbReference>
<reference evidence="7 8" key="1">
    <citation type="submission" date="2019-12" db="EMBL/GenBank/DDBJ databases">
        <authorList>
            <person name="Dong K."/>
        </authorList>
    </citation>
    <scope>NUCLEOTIDE SEQUENCE [LARGE SCALE GENOMIC DNA]</scope>
    <source>
        <strain evidence="7 8">JCM 31225</strain>
    </source>
</reference>
<dbReference type="EC" id="3.1.-.-" evidence="5"/>
<proteinExistence type="inferred from homology"/>
<evidence type="ECO:0000256" key="1">
    <source>
        <dbReference type="ARBA" id="ARBA00022490"/>
    </source>
</evidence>
<evidence type="ECO:0000256" key="4">
    <source>
        <dbReference type="ARBA" id="ARBA00022801"/>
    </source>
</evidence>
<comment type="function">
    <text evidence="5">Could be a nuclease involved in processing of the 5'-end of pre-16S rRNA.</text>
</comment>
<dbReference type="EMBL" id="WSQA01000014">
    <property type="protein sequence ID" value="MVZ63668.1"/>
    <property type="molecule type" value="Genomic_DNA"/>
</dbReference>
<dbReference type="AlphaFoldDB" id="A0A6N8L665"/>
<dbReference type="InterPro" id="IPR006641">
    <property type="entry name" value="YqgF/RNaseH-like_dom"/>
</dbReference>
<dbReference type="Proteomes" id="UP000435036">
    <property type="component" value="Unassembled WGS sequence"/>
</dbReference>
<evidence type="ECO:0000313" key="7">
    <source>
        <dbReference type="EMBL" id="MVZ63668.1"/>
    </source>
</evidence>
<dbReference type="GO" id="GO:0005829">
    <property type="term" value="C:cytosol"/>
    <property type="evidence" value="ECO:0007669"/>
    <property type="project" value="TreeGrafter"/>
</dbReference>
<name>A0A6N8L665_9SPHI</name>
<dbReference type="Gene3D" id="3.30.420.140">
    <property type="entry name" value="YqgF/RNase H-like domain"/>
    <property type="match status" value="1"/>
</dbReference>
<organism evidence="7 8">
    <name type="scientific">Sphingobacterium humi</name>
    <dbReference type="NCBI Taxonomy" id="1796905"/>
    <lineage>
        <taxon>Bacteria</taxon>
        <taxon>Pseudomonadati</taxon>
        <taxon>Bacteroidota</taxon>
        <taxon>Sphingobacteriia</taxon>
        <taxon>Sphingobacteriales</taxon>
        <taxon>Sphingobacteriaceae</taxon>
        <taxon>Sphingobacterium</taxon>
    </lineage>
</organism>
<evidence type="ECO:0000256" key="5">
    <source>
        <dbReference type="HAMAP-Rule" id="MF_00651"/>
    </source>
</evidence>
<gene>
    <name evidence="7" type="primary">ruvX</name>
    <name evidence="7" type="ORF">GQF63_16695</name>
</gene>
<keyword evidence="2 5" id="KW-0690">Ribosome biogenesis</keyword>
<evidence type="ECO:0000313" key="8">
    <source>
        <dbReference type="Proteomes" id="UP000435036"/>
    </source>
</evidence>
<dbReference type="GO" id="GO:0016788">
    <property type="term" value="F:hydrolase activity, acting on ester bonds"/>
    <property type="evidence" value="ECO:0007669"/>
    <property type="project" value="UniProtKB-UniRule"/>
</dbReference>
<dbReference type="Pfam" id="PF03652">
    <property type="entry name" value="RuvX"/>
    <property type="match status" value="1"/>
</dbReference>